<accession>A0A5P1R8G6</accession>
<reference evidence="1 2" key="1">
    <citation type="journal article" date="2019" name="Biochem. Eng. J.">
        <title>Metabolic engineering of the marine bacteria Neptunomonas concharum for the production of acetoin and meso-2,3-butanediol from acetate.</title>
        <authorList>
            <person name="Li W."/>
            <person name="Pu N."/>
            <person name="Liu C.-X."/>
            <person name="Yuan Q.-P."/>
            <person name="Li Z.-J."/>
        </authorList>
    </citation>
    <scope>NUCLEOTIDE SEQUENCE [LARGE SCALE GENOMIC DNA]</scope>
    <source>
        <strain evidence="1 2">JCM17730</strain>
    </source>
</reference>
<dbReference type="InterPro" id="IPR032258">
    <property type="entry name" value="DUF5061"/>
</dbReference>
<dbReference type="KEGG" id="ncu:F0U83_03610"/>
<dbReference type="AlphaFoldDB" id="A0A5P1R8G6"/>
<keyword evidence="2" id="KW-1185">Reference proteome</keyword>
<dbReference type="EMBL" id="CP043869">
    <property type="protein sequence ID" value="QEQ95863.1"/>
    <property type="molecule type" value="Genomic_DNA"/>
</dbReference>
<dbReference type="OrthoDB" id="6239412at2"/>
<proteinExistence type="predicted"/>
<dbReference type="Proteomes" id="UP000324760">
    <property type="component" value="Chromosome"/>
</dbReference>
<evidence type="ECO:0000313" key="2">
    <source>
        <dbReference type="Proteomes" id="UP000324760"/>
    </source>
</evidence>
<organism evidence="1 2">
    <name type="scientific">Neptunomonas concharum</name>
    <dbReference type="NCBI Taxonomy" id="1031538"/>
    <lineage>
        <taxon>Bacteria</taxon>
        <taxon>Pseudomonadati</taxon>
        <taxon>Pseudomonadota</taxon>
        <taxon>Gammaproteobacteria</taxon>
        <taxon>Oceanospirillales</taxon>
        <taxon>Oceanospirillaceae</taxon>
        <taxon>Neptunomonas</taxon>
    </lineage>
</organism>
<dbReference type="PROSITE" id="PS51257">
    <property type="entry name" value="PROKAR_LIPOPROTEIN"/>
    <property type="match status" value="1"/>
</dbReference>
<evidence type="ECO:0000313" key="1">
    <source>
        <dbReference type="EMBL" id="QEQ95863.1"/>
    </source>
</evidence>
<protein>
    <submittedName>
        <fullName evidence="1">Uncharacterized protein</fullName>
    </submittedName>
</protein>
<dbReference type="Pfam" id="PF16587">
    <property type="entry name" value="DUF5061"/>
    <property type="match status" value="1"/>
</dbReference>
<dbReference type="RefSeq" id="WP_138986567.1">
    <property type="nucleotide sequence ID" value="NZ_CP043869.1"/>
</dbReference>
<name>A0A5P1R8G6_9GAMM</name>
<gene>
    <name evidence="1" type="ORF">F0U83_03610</name>
</gene>
<sequence>MDVIKGSRIVRFDVKRNCRWLSVVLIGFAVTGCSSQMSSYKAKAPATPPANLLSEDIAAFLQSTEAGSRQAFDQSPWGEQVTVVADESYASATGSECRPLTILKPDSDSRALACSKNGADWYSVRVLSASK</sequence>